<keyword evidence="2" id="KW-1185">Reference proteome</keyword>
<reference evidence="2" key="1">
    <citation type="submission" date="2016-03" db="EMBL/GenBank/DDBJ databases">
        <authorList>
            <person name="Guldener U."/>
        </authorList>
    </citation>
    <scope>NUCLEOTIDE SEQUENCE [LARGE SCALE GENOMIC DNA]</scope>
    <source>
        <strain evidence="2">04CH-RAC-A.6.1</strain>
    </source>
</reference>
<accession>A0A1E1KNB3</accession>
<dbReference type="Gene3D" id="3.40.1090.10">
    <property type="entry name" value="Cytosolic phospholipase A2 catalytic domain"/>
    <property type="match status" value="1"/>
</dbReference>
<dbReference type="EMBL" id="FJUX01000041">
    <property type="protein sequence ID" value="CZS99482.1"/>
    <property type="molecule type" value="Genomic_DNA"/>
</dbReference>
<dbReference type="Proteomes" id="UP000178912">
    <property type="component" value="Unassembled WGS sequence"/>
</dbReference>
<proteinExistence type="predicted"/>
<dbReference type="AlphaFoldDB" id="A0A1E1KNB3"/>
<evidence type="ECO:0000313" key="2">
    <source>
        <dbReference type="Proteomes" id="UP000178912"/>
    </source>
</evidence>
<gene>
    <name evidence="1" type="ORF">RAG0_07837</name>
</gene>
<evidence type="ECO:0000313" key="1">
    <source>
        <dbReference type="EMBL" id="CZS99482.1"/>
    </source>
</evidence>
<sequence length="306" mass="34549">MIWDFIASVIIYNSYTPDMHKKCSTLLTSFVNYTINPISWVYMTTGIWNTIWNMVMRFATIISLYLEHFDYRIRTSSDVSSLYISQIAEKALKEVFGLGRVFDAVKLRLSGMKYAVTATIISDAILYLILNYNSNSPPGRDSRYKYLRAKKKTDKVLLWEAARCIIAALTTLRLKLIGPSFFTLKYLEPFAGKITGIALTRKKRNGTSGLTCPWSVKNLVLTISIKCNISAIRSTITWAIWRVLLGRSKPRPSSLSLTGLWCSRVGSIYAKVRSYPGARIVVPLCSGSERATPSHNSYIRNIHLGS</sequence>
<name>A0A1E1KNB3_9HELO</name>
<organism evidence="1 2">
    <name type="scientific">Rhynchosporium agropyri</name>
    <dbReference type="NCBI Taxonomy" id="914238"/>
    <lineage>
        <taxon>Eukaryota</taxon>
        <taxon>Fungi</taxon>
        <taxon>Dikarya</taxon>
        <taxon>Ascomycota</taxon>
        <taxon>Pezizomycotina</taxon>
        <taxon>Leotiomycetes</taxon>
        <taxon>Helotiales</taxon>
        <taxon>Ploettnerulaceae</taxon>
        <taxon>Rhynchosporium</taxon>
    </lineage>
</organism>
<protein>
    <submittedName>
        <fullName evidence="1">Uncharacterized protein</fullName>
    </submittedName>
</protein>